<dbReference type="InterPro" id="IPR011990">
    <property type="entry name" value="TPR-like_helical_dom_sf"/>
</dbReference>
<dbReference type="AlphaFoldDB" id="A0A0S8G7K9"/>
<dbReference type="PROSITE" id="PS50293">
    <property type="entry name" value="TPR_REGION"/>
    <property type="match status" value="1"/>
</dbReference>
<feature type="transmembrane region" description="Helical" evidence="2">
    <location>
        <begin position="363"/>
        <end position="385"/>
    </location>
</feature>
<evidence type="ECO:0000313" key="3">
    <source>
        <dbReference type="EMBL" id="KPK69000.1"/>
    </source>
</evidence>
<evidence type="ECO:0000256" key="2">
    <source>
        <dbReference type="SAM" id="Phobius"/>
    </source>
</evidence>
<organism evidence="3 4">
    <name type="scientific">candidate division WOR_3 bacterium SM23_60</name>
    <dbReference type="NCBI Taxonomy" id="1703780"/>
    <lineage>
        <taxon>Bacteria</taxon>
        <taxon>Bacteria division WOR-3</taxon>
    </lineage>
</organism>
<feature type="transmembrane region" description="Helical" evidence="2">
    <location>
        <begin position="176"/>
        <end position="206"/>
    </location>
</feature>
<protein>
    <submittedName>
        <fullName evidence="3">Uncharacterized protein</fullName>
    </submittedName>
</protein>
<dbReference type="PROSITE" id="PS50005">
    <property type="entry name" value="TPR"/>
    <property type="match status" value="1"/>
</dbReference>
<gene>
    <name evidence="3" type="ORF">AMJ87_11120</name>
</gene>
<evidence type="ECO:0000313" key="4">
    <source>
        <dbReference type="Proteomes" id="UP000051096"/>
    </source>
</evidence>
<dbReference type="Proteomes" id="UP000051096">
    <property type="component" value="Unassembled WGS sequence"/>
</dbReference>
<reference evidence="3 4" key="1">
    <citation type="journal article" date="2015" name="Microbiome">
        <title>Genomic resolution of linkages in carbon, nitrogen, and sulfur cycling among widespread estuary sediment bacteria.</title>
        <authorList>
            <person name="Baker B.J."/>
            <person name="Lazar C.S."/>
            <person name="Teske A.P."/>
            <person name="Dick G.J."/>
        </authorList>
    </citation>
    <scope>NUCLEOTIDE SEQUENCE [LARGE SCALE GENOMIC DNA]</scope>
    <source>
        <strain evidence="3">SM23_60</strain>
    </source>
</reference>
<dbReference type="SUPFAM" id="SSF48452">
    <property type="entry name" value="TPR-like"/>
    <property type="match status" value="1"/>
</dbReference>
<keyword evidence="2" id="KW-1133">Transmembrane helix</keyword>
<keyword evidence="1" id="KW-0802">TPR repeat</keyword>
<feature type="transmembrane region" description="Helical" evidence="2">
    <location>
        <begin position="24"/>
        <end position="43"/>
    </location>
</feature>
<feature type="transmembrane region" description="Helical" evidence="2">
    <location>
        <begin position="218"/>
        <end position="236"/>
    </location>
</feature>
<dbReference type="InterPro" id="IPR019734">
    <property type="entry name" value="TPR_rpt"/>
</dbReference>
<feature type="transmembrane region" description="Helical" evidence="2">
    <location>
        <begin position="276"/>
        <end position="298"/>
    </location>
</feature>
<keyword evidence="2" id="KW-0812">Transmembrane</keyword>
<feature type="transmembrane region" description="Helical" evidence="2">
    <location>
        <begin position="124"/>
        <end position="140"/>
    </location>
</feature>
<comment type="caution">
    <text evidence="3">The sequence shown here is derived from an EMBL/GenBank/DDBJ whole genome shotgun (WGS) entry which is preliminary data.</text>
</comment>
<dbReference type="EMBL" id="LJUO01000143">
    <property type="protein sequence ID" value="KPK69000.1"/>
    <property type="molecule type" value="Genomic_DNA"/>
</dbReference>
<dbReference type="Pfam" id="PF13181">
    <property type="entry name" value="TPR_8"/>
    <property type="match status" value="1"/>
</dbReference>
<sequence length="646" mass="75618">MKKRRSKIITPQFITWSHIVRSQWFLPLVCVFLLTIVLALRLITDIDLGFHLRGGQWMLENHSFHRTDVYTYTLNQNEYIAMYWLYQIIIYLLYTVTGYAGLVILNAALITCVFALVFLRMKSAHVHLPLSVLTILFAVLATEIRFSMRPEIVTWIFMLLTLIVLDRYFYLNRNVLFVLVIIQILWVNFHGLFILGWVITGIYFVSHWVHKRRFDKPLFAWAVLSAAASILNPYLLRGITFPFYLFTRLQSTNIFKYAIAELKSPWTISATQDVSFFPGVAVYTYFAISFAGVILIALSFKKRKLHEYLLFAAFFYLSYAAIRNVPLFIIVAIHIIALSLRDLVAQHVSMVKNMRLIRILKTWLPLCFVVVLLTFGARVVTNAYYLSHRRANEFGAGLSAYSHPTGAAHYIANYKLEGRVLNDLNTGSWLIWTIPQPVFIDGRLEVVREDFFLQYLRSLSNGGLQNLIDQYRPRLIIFNYAVTIAWHNQLKTMPDWRLIYWDEKTVVYAHKDYATGINAIHLLDILHHKGVDTTMTDEKIWDIISQPSPSRSLRFIQGFFKKQKYPYDLPMKMGIFAHQNGDYRAAELCYTEFLKRSMYSRHEVYFNLGSLYYNIGDHQKMLYCYNRVLAEDPDNELARKRVNQFR</sequence>
<proteinExistence type="predicted"/>
<keyword evidence="2" id="KW-0472">Membrane</keyword>
<feature type="repeat" description="TPR" evidence="1">
    <location>
        <begin position="602"/>
        <end position="635"/>
    </location>
</feature>
<feature type="transmembrane region" description="Helical" evidence="2">
    <location>
        <begin position="91"/>
        <end position="118"/>
    </location>
</feature>
<dbReference type="Gene3D" id="1.25.40.10">
    <property type="entry name" value="Tetratricopeptide repeat domain"/>
    <property type="match status" value="1"/>
</dbReference>
<dbReference type="PATRIC" id="fig|1703780.3.peg.1654"/>
<feature type="transmembrane region" description="Helical" evidence="2">
    <location>
        <begin position="152"/>
        <end position="170"/>
    </location>
</feature>
<evidence type="ECO:0000256" key="1">
    <source>
        <dbReference type="PROSITE-ProRule" id="PRU00339"/>
    </source>
</evidence>
<dbReference type="SMART" id="SM00028">
    <property type="entry name" value="TPR"/>
    <property type="match status" value="1"/>
</dbReference>
<accession>A0A0S8G7K9</accession>
<name>A0A0S8G7K9_UNCW3</name>